<protein>
    <submittedName>
        <fullName evidence="1">Uncharacterized protein</fullName>
    </submittedName>
</protein>
<evidence type="ECO:0000313" key="1">
    <source>
        <dbReference type="EMBL" id="AIJ08817.1"/>
    </source>
</evidence>
<dbReference type="EMBL" id="CP006664">
    <property type="protein sequence ID" value="AIJ08817.1"/>
    <property type="molecule type" value="Genomic_DNA"/>
</dbReference>
<evidence type="ECO:0000313" key="2">
    <source>
        <dbReference type="Proteomes" id="UP000028681"/>
    </source>
</evidence>
<proteinExistence type="predicted"/>
<accession>A0A076LQ49</accession>
<reference evidence="1 2" key="1">
    <citation type="journal article" date="2012" name="PLoS ONE">
        <title>Edwardsiella comparative phylogenomics reveal the new intra/inter-species taxonomic relationships, virulence evolution and niche adaptation mechanisms.</title>
        <authorList>
            <person name="Yang M."/>
            <person name="Lv Y."/>
            <person name="Xiao J."/>
            <person name="Wu H."/>
            <person name="Zheng H."/>
            <person name="Liu Q."/>
            <person name="Zhang Y."/>
            <person name="Wang Q."/>
        </authorList>
    </citation>
    <scope>NUCLEOTIDE SEQUENCE [LARGE SCALE GENOMIC DNA]</scope>
    <source>
        <strain evidence="2">080813</strain>
    </source>
</reference>
<dbReference type="HOGENOM" id="CLU_3327351_0_0_6"/>
<organism evidence="1 2">
    <name type="scientific">Edwardsiella anguillarum ET080813</name>
    <dbReference type="NCBI Taxonomy" id="667120"/>
    <lineage>
        <taxon>Bacteria</taxon>
        <taxon>Pseudomonadati</taxon>
        <taxon>Pseudomonadota</taxon>
        <taxon>Gammaproteobacteria</taxon>
        <taxon>Enterobacterales</taxon>
        <taxon>Hafniaceae</taxon>
        <taxon>Edwardsiella</taxon>
    </lineage>
</organism>
<gene>
    <name evidence="1" type="ORF">ETEE_2375</name>
</gene>
<name>A0A076LQ49_9GAMM</name>
<dbReference type="KEGG" id="ete:ETEE_2375"/>
<dbReference type="AlphaFoldDB" id="A0A076LQ49"/>
<dbReference type="Proteomes" id="UP000028681">
    <property type="component" value="Chromosome"/>
</dbReference>
<sequence length="38" mass="4455">MAINGDLLSERHLFFFPYITQILSADERGYLSDIEECF</sequence>